<protein>
    <submittedName>
        <fullName evidence="6">Mitogen-activated protein kinase 4 (AtMPK4) (MAP kinase 4)</fullName>
    </submittedName>
</protein>
<comment type="caution">
    <text evidence="6">The sequence shown here is derived from an EMBL/GenBank/DDBJ whole genome shotgun (WGS) entry which is preliminary data.</text>
</comment>
<dbReference type="PROSITE" id="PS50231">
    <property type="entry name" value="RICIN_B_LECTIN"/>
    <property type="match status" value="1"/>
</dbReference>
<feature type="region of interest" description="Disordered" evidence="4">
    <location>
        <begin position="1"/>
        <end position="44"/>
    </location>
</feature>
<keyword evidence="1 3" id="KW-0547">Nucleotide-binding</keyword>
<dbReference type="InterPro" id="IPR011009">
    <property type="entry name" value="Kinase-like_dom_sf"/>
</dbReference>
<feature type="region of interest" description="Disordered" evidence="4">
    <location>
        <begin position="127"/>
        <end position="166"/>
    </location>
</feature>
<name>A0ABP0RM24_9DINO</name>
<accession>A0ABP0RM24</accession>
<evidence type="ECO:0000256" key="4">
    <source>
        <dbReference type="SAM" id="MobiDB-lite"/>
    </source>
</evidence>
<dbReference type="Proteomes" id="UP001642464">
    <property type="component" value="Unassembled WGS sequence"/>
</dbReference>
<dbReference type="InterPro" id="IPR050117">
    <property type="entry name" value="MAPK"/>
</dbReference>
<dbReference type="Pfam" id="PF00069">
    <property type="entry name" value="Pkinase"/>
    <property type="match status" value="1"/>
</dbReference>
<dbReference type="Gene3D" id="1.10.510.10">
    <property type="entry name" value="Transferase(Phosphotransferase) domain 1"/>
    <property type="match status" value="1"/>
</dbReference>
<evidence type="ECO:0000256" key="1">
    <source>
        <dbReference type="ARBA" id="ARBA00022741"/>
    </source>
</evidence>
<dbReference type="SUPFAM" id="SSF50370">
    <property type="entry name" value="Ricin B-like lectins"/>
    <property type="match status" value="1"/>
</dbReference>
<gene>
    <name evidence="6" type="ORF">SCF082_LOCUS47066</name>
</gene>
<keyword evidence="2 3" id="KW-0067">ATP-binding</keyword>
<dbReference type="Gene3D" id="2.60.120.560">
    <property type="entry name" value="Exo-inulinase, domain 1"/>
    <property type="match status" value="1"/>
</dbReference>
<dbReference type="GO" id="GO:0016301">
    <property type="term" value="F:kinase activity"/>
    <property type="evidence" value="ECO:0007669"/>
    <property type="project" value="UniProtKB-KW"/>
</dbReference>
<proteinExistence type="predicted"/>
<keyword evidence="6" id="KW-0808">Transferase</keyword>
<keyword evidence="7" id="KW-1185">Reference proteome</keyword>
<feature type="binding site" evidence="3">
    <location>
        <position position="557"/>
    </location>
    <ligand>
        <name>ATP</name>
        <dbReference type="ChEBI" id="CHEBI:30616"/>
    </ligand>
</feature>
<dbReference type="CDD" id="cd07834">
    <property type="entry name" value="STKc_MAPK"/>
    <property type="match status" value="1"/>
</dbReference>
<organism evidence="6 7">
    <name type="scientific">Durusdinium trenchii</name>
    <dbReference type="NCBI Taxonomy" id="1381693"/>
    <lineage>
        <taxon>Eukaryota</taxon>
        <taxon>Sar</taxon>
        <taxon>Alveolata</taxon>
        <taxon>Dinophyceae</taxon>
        <taxon>Suessiales</taxon>
        <taxon>Symbiodiniaceae</taxon>
        <taxon>Durusdinium</taxon>
    </lineage>
</organism>
<dbReference type="InterPro" id="IPR035992">
    <property type="entry name" value="Ricin_B-like_lectins"/>
</dbReference>
<dbReference type="InterPro" id="IPR017441">
    <property type="entry name" value="Protein_kinase_ATP_BS"/>
</dbReference>
<dbReference type="PROSITE" id="PS00107">
    <property type="entry name" value="PROTEIN_KINASE_ATP"/>
    <property type="match status" value="1"/>
</dbReference>
<evidence type="ECO:0000313" key="6">
    <source>
        <dbReference type="EMBL" id="CAK9100600.1"/>
    </source>
</evidence>
<dbReference type="EMBL" id="CAXAMM010041662">
    <property type="protein sequence ID" value="CAK9100600.1"/>
    <property type="molecule type" value="Genomic_DNA"/>
</dbReference>
<dbReference type="SMART" id="SM00220">
    <property type="entry name" value="S_TKc"/>
    <property type="match status" value="1"/>
</dbReference>
<dbReference type="InterPro" id="IPR008271">
    <property type="entry name" value="Ser/Thr_kinase_AS"/>
</dbReference>
<feature type="compositionally biased region" description="Acidic residues" evidence="4">
    <location>
        <begin position="128"/>
        <end position="153"/>
    </location>
</feature>
<dbReference type="PANTHER" id="PTHR24055">
    <property type="entry name" value="MITOGEN-ACTIVATED PROTEIN KINASE"/>
    <property type="match status" value="1"/>
</dbReference>
<dbReference type="InterPro" id="IPR000719">
    <property type="entry name" value="Prot_kinase_dom"/>
</dbReference>
<dbReference type="PROSITE" id="PS50011">
    <property type="entry name" value="PROTEIN_KINASE_DOM"/>
    <property type="match status" value="1"/>
</dbReference>
<evidence type="ECO:0000313" key="7">
    <source>
        <dbReference type="Proteomes" id="UP001642464"/>
    </source>
</evidence>
<evidence type="ECO:0000256" key="2">
    <source>
        <dbReference type="ARBA" id="ARBA00022840"/>
    </source>
</evidence>
<feature type="compositionally biased region" description="Basic and acidic residues" evidence="4">
    <location>
        <begin position="1"/>
        <end position="10"/>
    </location>
</feature>
<evidence type="ECO:0000259" key="5">
    <source>
        <dbReference type="PROSITE" id="PS50011"/>
    </source>
</evidence>
<feature type="domain" description="Protein kinase" evidence="5">
    <location>
        <begin position="527"/>
        <end position="821"/>
    </location>
</feature>
<reference evidence="6 7" key="1">
    <citation type="submission" date="2024-02" db="EMBL/GenBank/DDBJ databases">
        <authorList>
            <person name="Chen Y."/>
            <person name="Shah S."/>
            <person name="Dougan E. K."/>
            <person name="Thang M."/>
            <person name="Chan C."/>
        </authorList>
    </citation>
    <scope>NUCLEOTIDE SEQUENCE [LARGE SCALE GENOMIC DNA]</scope>
</reference>
<dbReference type="PROSITE" id="PS00108">
    <property type="entry name" value="PROTEIN_KINASE_ST"/>
    <property type="match status" value="1"/>
</dbReference>
<dbReference type="Gene3D" id="3.30.200.20">
    <property type="entry name" value="Phosphorylase Kinase, domain 1"/>
    <property type="match status" value="1"/>
</dbReference>
<keyword evidence="6" id="KW-0418">Kinase</keyword>
<dbReference type="SUPFAM" id="SSF56112">
    <property type="entry name" value="Protein kinase-like (PK-like)"/>
    <property type="match status" value="1"/>
</dbReference>
<evidence type="ECO:0000256" key="3">
    <source>
        <dbReference type="PROSITE-ProRule" id="PRU10141"/>
    </source>
</evidence>
<sequence length="884" mass="98744">MGRAEQVRVEADEDASFTPLPEVKPGQHLLVNPKSEKNGWVQADEPLESLSGRVKSELSRRAVNQRKDAGGERYRDGGVVIRRVCALGVVTLSDPRDRQHRRPRTRPIWPVGEEAVDGYGEEFAQADGDAENASDDSENESDAENESVSENESNESNGNRSNGTSREEALILPTSGLGFFLTNKTHKFFRLPDLPVDRRDGSFSFVVQPDTIYTITSLNISEDFPNSTGHPNEAPPVSFPVPFNEDFDQYVSDETPGYFADYGGSFQVSEDPAYPPNLVLKQGIAQKAGTNAWVSAAEPMTLIGHRLDDIVMSVDVFLPDFTQLPEMPERPGIQAAWDGQCLSTGGAAFGTSPPLLQESCEVKLQQSFILETSSGRLLAVETSSPQQSCLTAHRCDLSSPYADPGVCMRPCSHDQLEMSNQTWEWHPDGSGLVKVRLDWSPIIVEIAKTARADPHRTAGVTLLVSNPVHGMKIQDIMTWSRPFRVPKSKAFLSVTEGIRAPEPPLPLRPGIEALEVAGTTFHLPKKFHPLRALGKGTYGAVAAFRDAETGQEVAIKKIPNSWQNTTEAKRCLREIKLLKMLDHENVIELFEVIEPPCTVFNEVYLVTELCDADLHTVINSETPLSEDHVQFFIYHILRALLYLHSANVVHRDLKPMNVLVMKNCDIKICDFGLARGRAGFDHDDDDWLRTEYVGTRWYRAPEVVLTSTEYTAAVDMWSAGCILGELMGRKVMFKGGDFLDQIKTICSILGTPEDSELSFIPPENSAARAFMKGRFERMPPQNFRVLYPDASESQCDLLAQLVQFDPNKRPNAQLALRHPYLDDLHDEDDEPVADGHVDWSFDEETEPDGLQRKLYREAATEEVLLRDREELLAKGWPLTLEDEW</sequence>